<feature type="chain" id="PRO_5031091063" evidence="3">
    <location>
        <begin position="30"/>
        <end position="329"/>
    </location>
</feature>
<accession>A0A7Z1AF69</accession>
<reference evidence="5 6" key="1">
    <citation type="submission" date="2016-06" db="EMBL/GenBank/DDBJ databases">
        <title>Genome sequence of endosymbiont of Candidatus Endolucinida thiodiazotropha.</title>
        <authorList>
            <person name="Poehlein A."/>
            <person name="Koenig S."/>
            <person name="Heiden S.E."/>
            <person name="Thuermer A."/>
            <person name="Voget S."/>
            <person name="Daniel R."/>
            <person name="Markert S."/>
            <person name="Gros O."/>
            <person name="Schweder T."/>
        </authorList>
    </citation>
    <scope>NUCLEOTIDE SEQUENCE [LARGE SCALE GENOMIC DNA]</scope>
    <source>
        <strain evidence="5 6">COS</strain>
    </source>
</reference>
<dbReference type="Proteomes" id="UP000094769">
    <property type="component" value="Unassembled WGS sequence"/>
</dbReference>
<dbReference type="GO" id="GO:0005576">
    <property type="term" value="C:extracellular region"/>
    <property type="evidence" value="ECO:0007669"/>
    <property type="project" value="UniProtKB-SubCell"/>
</dbReference>
<dbReference type="InterPro" id="IPR011330">
    <property type="entry name" value="Glyco_hydro/deAcase_b/a-brl"/>
</dbReference>
<dbReference type="SUPFAM" id="SSF88713">
    <property type="entry name" value="Glycoside hydrolase/deacetylase"/>
    <property type="match status" value="1"/>
</dbReference>
<dbReference type="PANTHER" id="PTHR34216">
    <property type="match status" value="1"/>
</dbReference>
<keyword evidence="6" id="KW-1185">Reference proteome</keyword>
<evidence type="ECO:0000313" key="5">
    <source>
        <dbReference type="EMBL" id="ODJ87148.1"/>
    </source>
</evidence>
<name>A0A7Z1AF69_9GAMM</name>
<keyword evidence="5" id="KW-0378">Hydrolase</keyword>
<dbReference type="EC" id="3.5.1.-" evidence="5"/>
<comment type="caution">
    <text evidence="5">The sequence shown here is derived from an EMBL/GenBank/DDBJ whole genome shotgun (WGS) entry which is preliminary data.</text>
</comment>
<dbReference type="PANTHER" id="PTHR34216:SF3">
    <property type="entry name" value="POLY-BETA-1,6-N-ACETYL-D-GLUCOSAMINE N-DEACETYLASE"/>
    <property type="match status" value="1"/>
</dbReference>
<evidence type="ECO:0000256" key="3">
    <source>
        <dbReference type="SAM" id="SignalP"/>
    </source>
</evidence>
<dbReference type="GO" id="GO:0016810">
    <property type="term" value="F:hydrolase activity, acting on carbon-nitrogen (but not peptide) bonds"/>
    <property type="evidence" value="ECO:0007669"/>
    <property type="project" value="InterPro"/>
</dbReference>
<comment type="subcellular location">
    <subcellularLocation>
        <location evidence="1">Secreted</location>
    </subcellularLocation>
</comment>
<dbReference type="PROSITE" id="PS51257">
    <property type="entry name" value="PROKAR_LIPOPROTEIN"/>
    <property type="match status" value="1"/>
</dbReference>
<evidence type="ECO:0000256" key="1">
    <source>
        <dbReference type="ARBA" id="ARBA00004613"/>
    </source>
</evidence>
<evidence type="ECO:0000256" key="2">
    <source>
        <dbReference type="ARBA" id="ARBA00022729"/>
    </source>
</evidence>
<feature type="domain" description="NodB homology" evidence="4">
    <location>
        <begin position="157"/>
        <end position="329"/>
    </location>
</feature>
<dbReference type="PROSITE" id="PS51677">
    <property type="entry name" value="NODB"/>
    <property type="match status" value="1"/>
</dbReference>
<evidence type="ECO:0000313" key="6">
    <source>
        <dbReference type="Proteomes" id="UP000094769"/>
    </source>
</evidence>
<dbReference type="Pfam" id="PF01522">
    <property type="entry name" value="Polysacc_deac_1"/>
    <property type="match status" value="1"/>
</dbReference>
<dbReference type="Gene3D" id="3.20.20.370">
    <property type="entry name" value="Glycoside hydrolase/deacetylase"/>
    <property type="match status" value="1"/>
</dbReference>
<feature type="signal peptide" evidence="3">
    <location>
        <begin position="1"/>
        <end position="29"/>
    </location>
</feature>
<evidence type="ECO:0000259" key="4">
    <source>
        <dbReference type="PROSITE" id="PS51677"/>
    </source>
</evidence>
<dbReference type="InterPro" id="IPR051398">
    <property type="entry name" value="Polysacch_Deacetylase"/>
</dbReference>
<dbReference type="AlphaFoldDB" id="A0A7Z1AF69"/>
<organism evidence="5 6">
    <name type="scientific">Candidatus Thiodiazotropha endolucinida</name>
    <dbReference type="NCBI Taxonomy" id="1655433"/>
    <lineage>
        <taxon>Bacteria</taxon>
        <taxon>Pseudomonadati</taxon>
        <taxon>Pseudomonadota</taxon>
        <taxon>Gammaproteobacteria</taxon>
        <taxon>Chromatiales</taxon>
        <taxon>Sedimenticolaceae</taxon>
        <taxon>Candidatus Thiodiazotropha</taxon>
    </lineage>
</organism>
<dbReference type="EMBL" id="MARB01000014">
    <property type="protein sequence ID" value="ODJ87148.1"/>
    <property type="molecule type" value="Genomic_DNA"/>
</dbReference>
<sequence>MRFSLMRFTPLIVCALMIAGCSSSILRSASSQIIAKDRDFIVLHVGNEDARSLARRYLGDKKHYWVIEDANQATPIKAGREIVIPLRTTNPTGIEFSGYQTVPILCYHRFGQRSDRMEVTPEQFREQMEYLKNKDYRVIPLKDLLGFLKGERQLPKRAVVLTIDDGHRSIYKEAFPILKEYGYPATVFVYSDYMNNGGLKTSELTAMKKSGLISIQPHSKTHSNLTVQQAGESRSKYQRRVRQEISIPNDRLTQYLGERPRFYAYPFGDSNDLVIEELQANGIQLGLTVQRQSNAAFTYPYLLHRTMIFGDRDMQAFKKSLVTFKAFRQ</sequence>
<dbReference type="InterPro" id="IPR002509">
    <property type="entry name" value="NODB_dom"/>
</dbReference>
<dbReference type="GO" id="GO:0005975">
    <property type="term" value="P:carbohydrate metabolic process"/>
    <property type="evidence" value="ECO:0007669"/>
    <property type="project" value="InterPro"/>
</dbReference>
<protein>
    <submittedName>
        <fullName evidence="5">Poly-beta-1,6-N-acetyl-D-glucosamine N-deacetylase</fullName>
        <ecNumber evidence="5">3.5.1.-</ecNumber>
    </submittedName>
</protein>
<keyword evidence="2 3" id="KW-0732">Signal</keyword>
<gene>
    <name evidence="5" type="primary">icaB</name>
    <name evidence="5" type="ORF">CODIS_26650</name>
</gene>
<proteinExistence type="predicted"/>